<dbReference type="Proteomes" id="UP000177610">
    <property type="component" value="Unassembled WGS sequence"/>
</dbReference>
<organism evidence="2 3">
    <name type="scientific">Candidatus Doudnabacteria bacterium RIFCSPHIGHO2_01_FULL_41_86</name>
    <dbReference type="NCBI Taxonomy" id="1817821"/>
    <lineage>
        <taxon>Bacteria</taxon>
        <taxon>Candidatus Doudnaibacteriota</taxon>
    </lineage>
</organism>
<dbReference type="AlphaFoldDB" id="A0A1F5N7E3"/>
<evidence type="ECO:0008006" key="4">
    <source>
        <dbReference type="Google" id="ProtNLM"/>
    </source>
</evidence>
<evidence type="ECO:0000313" key="2">
    <source>
        <dbReference type="EMBL" id="OGE73601.1"/>
    </source>
</evidence>
<accession>A0A1F5N7E3</accession>
<protein>
    <recommendedName>
        <fullName evidence="4">Antitoxin</fullName>
    </recommendedName>
</protein>
<sequence length="70" mass="8067">MKRIVGLKEFRQNVDTLIKHVNHGNTFIVLRRGKPVFEVSPVGPNVWEEVIDFTKIKKGGVNIKELLNRL</sequence>
<name>A0A1F5N7E3_9BACT</name>
<reference evidence="2 3" key="1">
    <citation type="journal article" date="2016" name="Nat. Commun.">
        <title>Thousands of microbial genomes shed light on interconnected biogeochemical processes in an aquifer system.</title>
        <authorList>
            <person name="Anantharaman K."/>
            <person name="Brown C.T."/>
            <person name="Hug L.A."/>
            <person name="Sharon I."/>
            <person name="Castelle C.J."/>
            <person name="Probst A.J."/>
            <person name="Thomas B.C."/>
            <person name="Singh A."/>
            <person name="Wilkins M.J."/>
            <person name="Karaoz U."/>
            <person name="Brodie E.L."/>
            <person name="Williams K.H."/>
            <person name="Hubbard S.S."/>
            <person name="Banfield J.F."/>
        </authorList>
    </citation>
    <scope>NUCLEOTIDE SEQUENCE [LARGE SCALE GENOMIC DNA]</scope>
</reference>
<dbReference type="STRING" id="1817821.A2717_00070"/>
<dbReference type="EMBL" id="MFEH01000006">
    <property type="protein sequence ID" value="OGE73601.1"/>
    <property type="molecule type" value="Genomic_DNA"/>
</dbReference>
<evidence type="ECO:0000256" key="1">
    <source>
        <dbReference type="ARBA" id="ARBA00009981"/>
    </source>
</evidence>
<dbReference type="InterPro" id="IPR036165">
    <property type="entry name" value="YefM-like_sf"/>
</dbReference>
<evidence type="ECO:0000313" key="3">
    <source>
        <dbReference type="Proteomes" id="UP000177610"/>
    </source>
</evidence>
<gene>
    <name evidence="2" type="ORF">A2717_00070</name>
</gene>
<comment type="similarity">
    <text evidence="1">Belongs to the phD/YefM antitoxin family.</text>
</comment>
<proteinExistence type="inferred from homology"/>
<comment type="caution">
    <text evidence="2">The sequence shown here is derived from an EMBL/GenBank/DDBJ whole genome shotgun (WGS) entry which is preliminary data.</text>
</comment>
<dbReference type="SUPFAM" id="SSF143120">
    <property type="entry name" value="YefM-like"/>
    <property type="match status" value="1"/>
</dbReference>